<evidence type="ECO:0000313" key="1">
    <source>
        <dbReference type="EMBL" id="AWV88859.1"/>
    </source>
</evidence>
<dbReference type="RefSeq" id="WP_111332902.1">
    <property type="nucleotide sequence ID" value="NZ_CP030032.1"/>
</dbReference>
<dbReference type="Proteomes" id="UP000249799">
    <property type="component" value="Chromosome"/>
</dbReference>
<dbReference type="KEGG" id="bsed:DN745_05700"/>
<dbReference type="EMBL" id="CP030032">
    <property type="protein sequence ID" value="AWV88859.1"/>
    <property type="molecule type" value="Genomic_DNA"/>
</dbReference>
<dbReference type="Pfam" id="PF13030">
    <property type="entry name" value="DUF3891"/>
    <property type="match status" value="1"/>
</dbReference>
<accession>A0A2Z4FIW3</accession>
<proteinExistence type="predicted"/>
<evidence type="ECO:0000313" key="2">
    <source>
        <dbReference type="Proteomes" id="UP000249799"/>
    </source>
</evidence>
<dbReference type="OrthoDB" id="190426at2"/>
<reference evidence="1 2" key="1">
    <citation type="submission" date="2018-06" db="EMBL/GenBank/DDBJ databases">
        <title>Lujinxingia sediminis gen. nov. sp. nov., a new facultative anaerobic member of the class Deltaproteobacteria, and proposal of Lujinxingaceae fam. nov.</title>
        <authorList>
            <person name="Guo L.-Y."/>
            <person name="Li C.-M."/>
            <person name="Wang S."/>
            <person name="Du Z.-J."/>
        </authorList>
    </citation>
    <scope>NUCLEOTIDE SEQUENCE [LARGE SCALE GENOMIC DNA]</scope>
    <source>
        <strain evidence="1 2">FA350</strain>
    </source>
</reference>
<protein>
    <submittedName>
        <fullName evidence="1">Uncharacterized protein</fullName>
    </submittedName>
</protein>
<dbReference type="AlphaFoldDB" id="A0A2Z4FIW3"/>
<organism evidence="1 2">
    <name type="scientific">Bradymonas sediminis</name>
    <dbReference type="NCBI Taxonomy" id="1548548"/>
    <lineage>
        <taxon>Bacteria</taxon>
        <taxon>Deltaproteobacteria</taxon>
        <taxon>Bradymonadales</taxon>
        <taxon>Bradymonadaceae</taxon>
        <taxon>Bradymonas</taxon>
    </lineage>
</organism>
<gene>
    <name evidence="1" type="ORF">DN745_05700</name>
</gene>
<name>A0A2Z4FIW3_9DELT</name>
<keyword evidence="2" id="KW-1185">Reference proteome</keyword>
<sequence length="248" mass="28018">MLIRNTTDATFECISQEQHALVSGALAAAWKPTRLDPMLVQLIGAHDNAWRASDAQPLYNPATGLPFDFINYPMAPKIALYRRGVDMLEDVDPWLASMVSKHYCTFAGTLNIEGFQQTEAARRARLAELIAPGYLAQKDDALRWLKFFDIFSLALCLTGPGALRDAIPRWLQDPDAWSRAPDGHTVRIRWRSDARVEVDNWPFAPAELSLRLNPRVLTQKFMSQDALDQSWGKIPMKMRDILLQPAGR</sequence>
<dbReference type="InterPro" id="IPR024992">
    <property type="entry name" value="DUF3891"/>
</dbReference>